<evidence type="ECO:0000313" key="1">
    <source>
        <dbReference type="EMBL" id="CAK7325824.1"/>
    </source>
</evidence>
<name>A0AAV1R0E5_9ROSI</name>
<reference evidence="1 2" key="1">
    <citation type="submission" date="2024-01" db="EMBL/GenBank/DDBJ databases">
        <authorList>
            <person name="Waweru B."/>
        </authorList>
    </citation>
    <scope>NUCLEOTIDE SEQUENCE [LARGE SCALE GENOMIC DNA]</scope>
</reference>
<comment type="caution">
    <text evidence="1">The sequence shown here is derived from an EMBL/GenBank/DDBJ whole genome shotgun (WGS) entry which is preliminary data.</text>
</comment>
<protein>
    <submittedName>
        <fullName evidence="1">Uncharacterized protein</fullName>
    </submittedName>
</protein>
<sequence>MRKSCHYSTYWSASRQQIGELAPTNNNRKMISAKRGVTYRSRGLEATEKYRARVKSRPAPRFPSLFSCLHCTPHLSLL</sequence>
<evidence type="ECO:0000313" key="2">
    <source>
        <dbReference type="Proteomes" id="UP001314170"/>
    </source>
</evidence>
<dbReference type="EMBL" id="CAWUPB010000850">
    <property type="protein sequence ID" value="CAK7325824.1"/>
    <property type="molecule type" value="Genomic_DNA"/>
</dbReference>
<proteinExistence type="predicted"/>
<dbReference type="Proteomes" id="UP001314170">
    <property type="component" value="Unassembled WGS sequence"/>
</dbReference>
<organism evidence="1 2">
    <name type="scientific">Dovyalis caffra</name>
    <dbReference type="NCBI Taxonomy" id="77055"/>
    <lineage>
        <taxon>Eukaryota</taxon>
        <taxon>Viridiplantae</taxon>
        <taxon>Streptophyta</taxon>
        <taxon>Embryophyta</taxon>
        <taxon>Tracheophyta</taxon>
        <taxon>Spermatophyta</taxon>
        <taxon>Magnoliopsida</taxon>
        <taxon>eudicotyledons</taxon>
        <taxon>Gunneridae</taxon>
        <taxon>Pentapetalae</taxon>
        <taxon>rosids</taxon>
        <taxon>fabids</taxon>
        <taxon>Malpighiales</taxon>
        <taxon>Salicaceae</taxon>
        <taxon>Flacourtieae</taxon>
        <taxon>Dovyalis</taxon>
    </lineage>
</organism>
<gene>
    <name evidence="1" type="ORF">DCAF_LOCUS3516</name>
</gene>
<accession>A0AAV1R0E5</accession>
<keyword evidence="2" id="KW-1185">Reference proteome</keyword>
<dbReference type="AlphaFoldDB" id="A0AAV1R0E5"/>